<accession>A0A6J7K0K6</accession>
<evidence type="ECO:0000313" key="2">
    <source>
        <dbReference type="EMBL" id="CAB4365111.1"/>
    </source>
</evidence>
<dbReference type="PANTHER" id="PTHR11717:SF31">
    <property type="entry name" value="LOW MOLECULAR WEIGHT PROTEIN-TYROSINE-PHOSPHATASE ETP-RELATED"/>
    <property type="match status" value="1"/>
</dbReference>
<sequence>MTTVLFLCTGNAARSVMAGVALSERRPDLRVETAGTLTVDGMPISWRTRAALSAHALPFPRHKSKQATRTHLDGADLIIALAPEHVEWVRRQYPHVAERTATLGFLAEHLSPSEAALHERLGVLDLARRPLEPWEEVVDPGGGEVEAFVEAARHVVELVDKLAGKL</sequence>
<dbReference type="EMBL" id="CAFBOL010000131">
    <property type="protein sequence ID" value="CAB5015616.1"/>
    <property type="molecule type" value="Genomic_DNA"/>
</dbReference>
<dbReference type="Pfam" id="PF01451">
    <property type="entry name" value="LMWPc"/>
    <property type="match status" value="1"/>
</dbReference>
<dbReference type="EMBL" id="CAFBMT010000020">
    <property type="protein sequence ID" value="CAB4949045.1"/>
    <property type="molecule type" value="Genomic_DNA"/>
</dbReference>
<evidence type="ECO:0000313" key="3">
    <source>
        <dbReference type="EMBL" id="CAB4738541.1"/>
    </source>
</evidence>
<dbReference type="EMBL" id="CAFAAV010000267">
    <property type="protein sequence ID" value="CAB4834652.1"/>
    <property type="molecule type" value="Genomic_DNA"/>
</dbReference>
<evidence type="ECO:0000313" key="4">
    <source>
        <dbReference type="EMBL" id="CAB4834652.1"/>
    </source>
</evidence>
<dbReference type="AlphaFoldDB" id="A0A6J7K0K6"/>
<evidence type="ECO:0000313" key="7">
    <source>
        <dbReference type="EMBL" id="CAB5015616.1"/>
    </source>
</evidence>
<dbReference type="EMBL" id="CAESGF010000024">
    <property type="protein sequence ID" value="CAB4365111.1"/>
    <property type="molecule type" value="Genomic_DNA"/>
</dbReference>
<organism evidence="6">
    <name type="scientific">freshwater metagenome</name>
    <dbReference type="NCBI Taxonomy" id="449393"/>
    <lineage>
        <taxon>unclassified sequences</taxon>
        <taxon>metagenomes</taxon>
        <taxon>ecological metagenomes</taxon>
    </lineage>
</organism>
<name>A0A6J7K0K6_9ZZZZ</name>
<dbReference type="InterPro" id="IPR050438">
    <property type="entry name" value="LMW_PTPase"/>
</dbReference>
<dbReference type="GO" id="GO:0004725">
    <property type="term" value="F:protein tyrosine phosphatase activity"/>
    <property type="evidence" value="ECO:0007669"/>
    <property type="project" value="TreeGrafter"/>
</dbReference>
<dbReference type="EMBL" id="CAEZYF010000022">
    <property type="protein sequence ID" value="CAB4738541.1"/>
    <property type="molecule type" value="Genomic_DNA"/>
</dbReference>
<dbReference type="Gene3D" id="3.40.50.2300">
    <property type="match status" value="1"/>
</dbReference>
<dbReference type="PANTHER" id="PTHR11717">
    <property type="entry name" value="LOW MOLECULAR WEIGHT PROTEIN TYROSINE PHOSPHATASE"/>
    <property type="match status" value="1"/>
</dbReference>
<protein>
    <submittedName>
        <fullName evidence="6">Unannotated protein</fullName>
    </submittedName>
</protein>
<reference evidence="6" key="1">
    <citation type="submission" date="2020-05" db="EMBL/GenBank/DDBJ databases">
        <authorList>
            <person name="Chiriac C."/>
            <person name="Salcher M."/>
            <person name="Ghai R."/>
            <person name="Kavagutti S V."/>
        </authorList>
    </citation>
    <scope>NUCLEOTIDE SEQUENCE</scope>
</reference>
<feature type="domain" description="Phosphotyrosine protein phosphatase I" evidence="1">
    <location>
        <begin position="2"/>
        <end position="165"/>
    </location>
</feature>
<dbReference type="SMART" id="SM00226">
    <property type="entry name" value="LMWPc"/>
    <property type="match status" value="1"/>
</dbReference>
<gene>
    <name evidence="3" type="ORF">UFOPK2656_02725</name>
    <name evidence="4" type="ORF">UFOPK3099_02575</name>
    <name evidence="5" type="ORF">UFOPK3267_00141</name>
    <name evidence="6" type="ORF">UFOPK3651_02719</name>
    <name evidence="7" type="ORF">UFOPK3931_03057</name>
    <name evidence="2" type="ORF">UFOPK4189_02867</name>
</gene>
<dbReference type="InterPro" id="IPR036196">
    <property type="entry name" value="Ptyr_pPase_sf"/>
</dbReference>
<evidence type="ECO:0000313" key="5">
    <source>
        <dbReference type="EMBL" id="CAB4846208.1"/>
    </source>
</evidence>
<dbReference type="InterPro" id="IPR023485">
    <property type="entry name" value="Ptyr_pPase"/>
</dbReference>
<proteinExistence type="predicted"/>
<evidence type="ECO:0000313" key="6">
    <source>
        <dbReference type="EMBL" id="CAB4949045.1"/>
    </source>
</evidence>
<dbReference type="SUPFAM" id="SSF52788">
    <property type="entry name" value="Phosphotyrosine protein phosphatases I"/>
    <property type="match status" value="1"/>
</dbReference>
<dbReference type="EMBL" id="CAFBIY010000004">
    <property type="protein sequence ID" value="CAB4846208.1"/>
    <property type="molecule type" value="Genomic_DNA"/>
</dbReference>
<evidence type="ECO:0000259" key="1">
    <source>
        <dbReference type="SMART" id="SM00226"/>
    </source>
</evidence>